<sequence length="51" mass="6204">MKKVKFASFLSNKFLRLNQKKKFGQFLCKNNHFIFTNCLTHTQTYHQKTHQ</sequence>
<evidence type="ECO:0000313" key="4">
    <source>
        <dbReference type="Proteomes" id="UP000280228"/>
    </source>
</evidence>
<proteinExistence type="predicted"/>
<reference evidence="3 4" key="1">
    <citation type="submission" date="2018-12" db="EMBL/GenBank/DDBJ databases">
        <title>Persistence of Moraxella catarrhalis in Chronic Obstructive Pulmonary Disease and Regulation of the Hag/MID Adhesin.</title>
        <authorList>
            <person name="Murphy T."/>
            <person name="Zhao X."/>
            <person name="Vyas G."/>
            <person name="Aluvathingal J."/>
            <person name="Nadendla S."/>
            <person name="Tallon L."/>
            <person name="Tettelin H."/>
        </authorList>
    </citation>
    <scope>NUCLEOTIDE SEQUENCE [LARGE SCALE GENOMIC DNA]</scope>
    <source>
        <strain evidence="2 3">173P27B1</strain>
        <strain evidence="1 4">46P58B1</strain>
    </source>
</reference>
<evidence type="ECO:0000313" key="1">
    <source>
        <dbReference type="EMBL" id="AZQ93360.1"/>
    </source>
</evidence>
<evidence type="ECO:0000313" key="2">
    <source>
        <dbReference type="EMBL" id="RUO15955.1"/>
    </source>
</evidence>
<evidence type="ECO:0000313" key="3">
    <source>
        <dbReference type="Proteomes" id="UP000268436"/>
    </source>
</evidence>
<dbReference type="AlphaFoldDB" id="A0A3Q9GE34"/>
<name>A0A3Q9GE34_MORCA</name>
<dbReference type="Proteomes" id="UP000268436">
    <property type="component" value="Unassembled WGS sequence"/>
</dbReference>
<gene>
    <name evidence="1" type="ORF">EJK53_0277</name>
    <name evidence="2" type="ORF">EJK54_0771</name>
</gene>
<dbReference type="Proteomes" id="UP000280228">
    <property type="component" value="Chromosome"/>
</dbReference>
<organism evidence="1 4">
    <name type="scientific">Moraxella catarrhalis</name>
    <name type="common">Branhamella catarrhalis</name>
    <dbReference type="NCBI Taxonomy" id="480"/>
    <lineage>
        <taxon>Bacteria</taxon>
        <taxon>Pseudomonadati</taxon>
        <taxon>Pseudomonadota</taxon>
        <taxon>Gammaproteobacteria</taxon>
        <taxon>Moraxellales</taxon>
        <taxon>Moraxellaceae</taxon>
        <taxon>Moraxella</taxon>
    </lineage>
</organism>
<dbReference type="EMBL" id="RYER01000018">
    <property type="protein sequence ID" value="RUO15955.1"/>
    <property type="molecule type" value="Genomic_DNA"/>
</dbReference>
<accession>A0A3Q9GE34</accession>
<dbReference type="EMBL" id="CP034662">
    <property type="protein sequence ID" value="AZQ93360.1"/>
    <property type="molecule type" value="Genomic_DNA"/>
</dbReference>
<keyword evidence="3" id="KW-1185">Reference proteome</keyword>
<protein>
    <submittedName>
        <fullName evidence="1">Uncharacterized protein</fullName>
    </submittedName>
</protein>